<evidence type="ECO:0000256" key="2">
    <source>
        <dbReference type="SAM" id="SignalP"/>
    </source>
</evidence>
<feature type="chain" id="PRO_5046435401" evidence="2">
    <location>
        <begin position="28"/>
        <end position="403"/>
    </location>
</feature>
<keyword evidence="4" id="KW-1185">Reference proteome</keyword>
<evidence type="ECO:0000313" key="4">
    <source>
        <dbReference type="Proteomes" id="UP001464891"/>
    </source>
</evidence>
<dbReference type="Gene3D" id="3.40.50.1110">
    <property type="entry name" value="SGNH hydrolase"/>
    <property type="match status" value="1"/>
</dbReference>
<organism evidence="3 4">
    <name type="scientific">Trichocoleus desertorum GB2-A4</name>
    <dbReference type="NCBI Taxonomy" id="2933944"/>
    <lineage>
        <taxon>Bacteria</taxon>
        <taxon>Bacillati</taxon>
        <taxon>Cyanobacteriota</taxon>
        <taxon>Cyanophyceae</taxon>
        <taxon>Leptolyngbyales</taxon>
        <taxon>Trichocoleusaceae</taxon>
        <taxon>Trichocoleus</taxon>
    </lineage>
</organism>
<dbReference type="Proteomes" id="UP001464891">
    <property type="component" value="Unassembled WGS sequence"/>
</dbReference>
<dbReference type="PANTHER" id="PTHR45648:SF22">
    <property type="entry name" value="GDSL LIPASE_ACYLHYDROLASE FAMILY PROTEIN (AFU_ORTHOLOGUE AFUA_4G14700)"/>
    <property type="match status" value="1"/>
</dbReference>
<dbReference type="GO" id="GO:0016787">
    <property type="term" value="F:hydrolase activity"/>
    <property type="evidence" value="ECO:0007669"/>
    <property type="project" value="UniProtKB-KW"/>
</dbReference>
<dbReference type="Pfam" id="PF00657">
    <property type="entry name" value="Lipase_GDSL"/>
    <property type="match status" value="1"/>
</dbReference>
<keyword evidence="1 3" id="KW-0378">Hydrolase</keyword>
<dbReference type="CDD" id="cd01846">
    <property type="entry name" value="fatty_acyltransferase_like"/>
    <property type="match status" value="1"/>
</dbReference>
<dbReference type="InterPro" id="IPR036514">
    <property type="entry name" value="SGNH_hydro_sf"/>
</dbReference>
<proteinExistence type="predicted"/>
<evidence type="ECO:0000256" key="1">
    <source>
        <dbReference type="ARBA" id="ARBA00022801"/>
    </source>
</evidence>
<dbReference type="PANTHER" id="PTHR45648">
    <property type="entry name" value="GDSL LIPASE/ACYLHYDROLASE FAMILY PROTEIN (AFU_ORTHOLOGUE AFUA_4G14700)"/>
    <property type="match status" value="1"/>
</dbReference>
<comment type="caution">
    <text evidence="3">The sequence shown here is derived from an EMBL/GenBank/DDBJ whole genome shotgun (WGS) entry which is preliminary data.</text>
</comment>
<sequence>MRTVLTGISGAAIAIGSLTLISQPSTAATLSFNQVYFFGDSLSDPGNAYRASAGLVPPSPPYAQRFSNGPVWAEYLSGQLGLSPVPSTQLSAQNPPLQGANFAFGGATSGTANTVVPLFPALQQQIAQFLSLQAPANPNALFVLWAGANDYLPTESTFQPFTNPKPSVTNITTAVSALEAAGAQNILVVNLPDLGTLPLTRITTDAPRLNALSKAHNNFLFRQMRRLERSPGFDANIIPLDVNALFQQVINQPSQFGLTNVTDSCFVQQPFSICSNPNEYLFWDRIHPTTAAHQLIGNFAFDNLVALFPPTTAAAFAAPEPTNADLATSTFAALKSASAPDSATLTALQSTSQASASVPEPTTAWGLLALAGLGISQVWRRREVLANGPASVVEAAETHTHLG</sequence>
<evidence type="ECO:0000313" key="3">
    <source>
        <dbReference type="EMBL" id="MEP0816936.1"/>
    </source>
</evidence>
<gene>
    <name evidence="3" type="ORF">NC998_07490</name>
</gene>
<accession>A0ABV0J7C1</accession>
<dbReference type="InterPro" id="IPR001087">
    <property type="entry name" value="GDSL"/>
</dbReference>
<dbReference type="EMBL" id="JAMPKM010000003">
    <property type="protein sequence ID" value="MEP0816936.1"/>
    <property type="molecule type" value="Genomic_DNA"/>
</dbReference>
<reference evidence="3 4" key="1">
    <citation type="submission" date="2022-04" db="EMBL/GenBank/DDBJ databases">
        <title>Positive selection, recombination, and allopatry shape intraspecific diversity of widespread and dominant cyanobacteria.</title>
        <authorList>
            <person name="Wei J."/>
            <person name="Shu W."/>
            <person name="Hu C."/>
        </authorList>
    </citation>
    <scope>NUCLEOTIDE SEQUENCE [LARGE SCALE GENOMIC DNA]</scope>
    <source>
        <strain evidence="3 4">GB2-A4</strain>
    </source>
</reference>
<feature type="signal peptide" evidence="2">
    <location>
        <begin position="1"/>
        <end position="27"/>
    </location>
</feature>
<dbReference type="InterPro" id="IPR051058">
    <property type="entry name" value="GDSL_Est/Lipase"/>
</dbReference>
<keyword evidence="2" id="KW-0732">Signal</keyword>
<name>A0ABV0J7C1_9CYAN</name>
<protein>
    <submittedName>
        <fullName evidence="3">SGNH/GDSL hydrolase family protein</fullName>
    </submittedName>
</protein>
<dbReference type="RefSeq" id="WP_190439229.1">
    <property type="nucleotide sequence ID" value="NZ_JAMPKM010000003.1"/>
</dbReference>
<dbReference type="SUPFAM" id="SSF52266">
    <property type="entry name" value="SGNH hydrolase"/>
    <property type="match status" value="1"/>
</dbReference>